<organism evidence="3 4">
    <name type="scientific">Plastorhodobacter daqingensis</name>
    <dbReference type="NCBI Taxonomy" id="1387281"/>
    <lineage>
        <taxon>Bacteria</taxon>
        <taxon>Pseudomonadati</taxon>
        <taxon>Pseudomonadota</taxon>
        <taxon>Alphaproteobacteria</taxon>
        <taxon>Rhodobacterales</taxon>
        <taxon>Paracoccaceae</taxon>
        <taxon>Plastorhodobacter</taxon>
    </lineage>
</organism>
<gene>
    <name evidence="3" type="ORF">ACFQXB_13940</name>
</gene>
<comment type="similarity">
    <text evidence="1">Belongs to the universal stress protein A family.</text>
</comment>
<dbReference type="PRINTS" id="PR01438">
    <property type="entry name" value="UNVRSLSTRESS"/>
</dbReference>
<dbReference type="Pfam" id="PF00582">
    <property type="entry name" value="Usp"/>
    <property type="match status" value="1"/>
</dbReference>
<dbReference type="RefSeq" id="WP_377404965.1">
    <property type="nucleotide sequence ID" value="NZ_JBHTFQ010000007.1"/>
</dbReference>
<dbReference type="SUPFAM" id="SSF52402">
    <property type="entry name" value="Adenine nucleotide alpha hydrolases-like"/>
    <property type="match status" value="1"/>
</dbReference>
<accession>A0ABW2UKR2</accession>
<dbReference type="EMBL" id="JBHTFQ010000007">
    <property type="protein sequence ID" value="MFC7705297.1"/>
    <property type="molecule type" value="Genomic_DNA"/>
</dbReference>
<dbReference type="InterPro" id="IPR006015">
    <property type="entry name" value="Universal_stress_UspA"/>
</dbReference>
<evidence type="ECO:0000313" key="3">
    <source>
        <dbReference type="EMBL" id="MFC7705297.1"/>
    </source>
</evidence>
<name>A0ABW2UKR2_9RHOB</name>
<dbReference type="InterPro" id="IPR014729">
    <property type="entry name" value="Rossmann-like_a/b/a_fold"/>
</dbReference>
<keyword evidence="4" id="KW-1185">Reference proteome</keyword>
<dbReference type="Gene3D" id="3.40.50.620">
    <property type="entry name" value="HUPs"/>
    <property type="match status" value="1"/>
</dbReference>
<sequence>MLKTILLPVDLSDEKSWKGPLRVALDQARLHGAVLHVVSVLPDFGLAAVGTFFRKGFEKEALRALGAALSDWVEAHVPDEVEVHPHVLHGSIYDEILRAADKVGADLIVLGAHRPELKDYLLGQNAARVVRHARQSVYVVRD</sequence>
<feature type="domain" description="UspA" evidence="2">
    <location>
        <begin position="1"/>
        <end position="141"/>
    </location>
</feature>
<dbReference type="InterPro" id="IPR006016">
    <property type="entry name" value="UspA"/>
</dbReference>
<protein>
    <submittedName>
        <fullName evidence="3">Universal stress protein</fullName>
    </submittedName>
</protein>
<dbReference type="PANTHER" id="PTHR46268">
    <property type="entry name" value="STRESS RESPONSE PROTEIN NHAX"/>
    <property type="match status" value="1"/>
</dbReference>
<comment type="caution">
    <text evidence="3">The sequence shown here is derived from an EMBL/GenBank/DDBJ whole genome shotgun (WGS) entry which is preliminary data.</text>
</comment>
<reference evidence="4" key="1">
    <citation type="journal article" date="2019" name="Int. J. Syst. Evol. Microbiol.">
        <title>The Global Catalogue of Microorganisms (GCM) 10K type strain sequencing project: providing services to taxonomists for standard genome sequencing and annotation.</title>
        <authorList>
            <consortium name="The Broad Institute Genomics Platform"/>
            <consortium name="The Broad Institute Genome Sequencing Center for Infectious Disease"/>
            <person name="Wu L."/>
            <person name="Ma J."/>
        </authorList>
    </citation>
    <scope>NUCLEOTIDE SEQUENCE [LARGE SCALE GENOMIC DNA]</scope>
    <source>
        <strain evidence="4">CGMCC 1.12750</strain>
    </source>
</reference>
<evidence type="ECO:0000256" key="1">
    <source>
        <dbReference type="ARBA" id="ARBA00008791"/>
    </source>
</evidence>
<evidence type="ECO:0000313" key="4">
    <source>
        <dbReference type="Proteomes" id="UP001596516"/>
    </source>
</evidence>
<proteinExistence type="inferred from homology"/>
<dbReference type="Proteomes" id="UP001596516">
    <property type="component" value="Unassembled WGS sequence"/>
</dbReference>
<dbReference type="CDD" id="cd00293">
    <property type="entry name" value="USP-like"/>
    <property type="match status" value="1"/>
</dbReference>
<dbReference type="PANTHER" id="PTHR46268:SF6">
    <property type="entry name" value="UNIVERSAL STRESS PROTEIN UP12"/>
    <property type="match status" value="1"/>
</dbReference>
<evidence type="ECO:0000259" key="2">
    <source>
        <dbReference type="Pfam" id="PF00582"/>
    </source>
</evidence>